<dbReference type="RefSeq" id="WP_030532957.1">
    <property type="nucleotide sequence ID" value="NZ_JOIJ01000011.1"/>
</dbReference>
<dbReference type="AlphaFoldDB" id="A0A660CF58"/>
<keyword evidence="6" id="KW-1185">Reference proteome</keyword>
<dbReference type="PRINTS" id="PR01790">
    <property type="entry name" value="SMP30FAMILY"/>
</dbReference>
<comment type="cofactor">
    <cofactor evidence="3">
        <name>Zn(2+)</name>
        <dbReference type="ChEBI" id="CHEBI:29105"/>
    </cofactor>
    <text evidence="3">Binds 1 divalent metal cation per subunit.</text>
</comment>
<feature type="binding site" evidence="3">
    <location>
        <position position="136"/>
    </location>
    <ligand>
        <name>substrate</name>
    </ligand>
</feature>
<sequence>MSARNVEDVEPVGDVRARFGEGPCWDPATETLLWVDIAGGALHRTTANGTTANGETANGETANGETARTVLGGEVAAAFPTDRGTVAVARDNTLLEISGGEVVGELAGLTPQPRMRFNDGGCDPRGRLLIGTMHLDKEPGTAALYRLDEDLVPVATGATVSNGLGWSPDGTRLYYADSPTLRVDVFDYDPGTGVPTGRRVLADVSDSGGRPDGLTVDAEGCIWVAMILGGEIRRYTPDGALDRVIALPVSHPTSVAFGGPDLTQLFVTTGWEPLSEAERAAQPLAGRLLRLDPGVRGLPSPPLALD</sequence>
<dbReference type="PROSITE" id="PS50042">
    <property type="entry name" value="CNMP_BINDING_3"/>
    <property type="match status" value="1"/>
</dbReference>
<dbReference type="GO" id="GO:0005509">
    <property type="term" value="F:calcium ion binding"/>
    <property type="evidence" value="ECO:0007669"/>
    <property type="project" value="TreeGrafter"/>
</dbReference>
<feature type="binding site" evidence="3">
    <location>
        <position position="118"/>
    </location>
    <ligand>
        <name>substrate</name>
    </ligand>
</feature>
<evidence type="ECO:0000313" key="6">
    <source>
        <dbReference type="Proteomes" id="UP000317303"/>
    </source>
</evidence>
<dbReference type="SUPFAM" id="SSF63829">
    <property type="entry name" value="Calcium-dependent phosphotriesterase"/>
    <property type="match status" value="1"/>
</dbReference>
<evidence type="ECO:0000256" key="1">
    <source>
        <dbReference type="ARBA" id="ARBA00008853"/>
    </source>
</evidence>
<dbReference type="GO" id="GO:0004341">
    <property type="term" value="F:gluconolactonase activity"/>
    <property type="evidence" value="ECO:0007669"/>
    <property type="project" value="TreeGrafter"/>
</dbReference>
<evidence type="ECO:0000256" key="3">
    <source>
        <dbReference type="PIRSR" id="PIRSR605511-2"/>
    </source>
</evidence>
<reference evidence="5 6" key="1">
    <citation type="submission" date="2019-07" db="EMBL/GenBank/DDBJ databases">
        <title>R&amp;d 2014.</title>
        <authorList>
            <person name="Klenk H.-P."/>
        </authorList>
    </citation>
    <scope>NUCLEOTIDE SEQUENCE [LARGE SCALE GENOMIC DNA]</scope>
    <source>
        <strain evidence="5 6">DSM 43194</strain>
    </source>
</reference>
<dbReference type="PANTHER" id="PTHR10907">
    <property type="entry name" value="REGUCALCIN"/>
    <property type="match status" value="1"/>
</dbReference>
<dbReference type="InterPro" id="IPR011042">
    <property type="entry name" value="6-blade_b-propeller_TolB-like"/>
</dbReference>
<evidence type="ECO:0000259" key="4">
    <source>
        <dbReference type="PROSITE" id="PS50042"/>
    </source>
</evidence>
<dbReference type="InterPro" id="IPR000595">
    <property type="entry name" value="cNMP-bd_dom"/>
</dbReference>
<keyword evidence="3" id="KW-0479">Metal-binding</keyword>
<dbReference type="OrthoDB" id="2633250at2"/>
<comment type="similarity">
    <text evidence="1">Belongs to the SMP-30/CGR1 family.</text>
</comment>
<dbReference type="PANTHER" id="PTHR10907:SF47">
    <property type="entry name" value="REGUCALCIN"/>
    <property type="match status" value="1"/>
</dbReference>
<dbReference type="GO" id="GO:0019853">
    <property type="term" value="P:L-ascorbic acid biosynthetic process"/>
    <property type="evidence" value="ECO:0007669"/>
    <property type="project" value="TreeGrafter"/>
</dbReference>
<gene>
    <name evidence="5" type="ORF">JD82_02189</name>
</gene>
<dbReference type="Gene3D" id="2.120.10.30">
    <property type="entry name" value="TolB, C-terminal domain"/>
    <property type="match status" value="1"/>
</dbReference>
<keyword evidence="3" id="KW-0862">Zinc</keyword>
<feature type="active site" description="Proton donor/acceptor" evidence="2">
    <location>
        <position position="212"/>
    </location>
</feature>
<feature type="domain" description="Cyclic nucleotide-binding" evidence="4">
    <location>
        <begin position="79"/>
        <end position="114"/>
    </location>
</feature>
<feature type="binding site" evidence="3">
    <location>
        <position position="162"/>
    </location>
    <ligand>
        <name>a divalent metal cation</name>
        <dbReference type="ChEBI" id="CHEBI:60240"/>
    </ligand>
</feature>
<feature type="binding site" evidence="3">
    <location>
        <position position="212"/>
    </location>
    <ligand>
        <name>a divalent metal cation</name>
        <dbReference type="ChEBI" id="CHEBI:60240"/>
    </ligand>
</feature>
<dbReference type="Proteomes" id="UP000317303">
    <property type="component" value="Unassembled WGS sequence"/>
</dbReference>
<organism evidence="5 6">
    <name type="scientific">Prauserella rugosa</name>
    <dbReference type="NCBI Taxonomy" id="43354"/>
    <lineage>
        <taxon>Bacteria</taxon>
        <taxon>Bacillati</taxon>
        <taxon>Actinomycetota</taxon>
        <taxon>Actinomycetes</taxon>
        <taxon>Pseudonocardiales</taxon>
        <taxon>Pseudonocardiaceae</taxon>
        <taxon>Prauserella</taxon>
    </lineage>
</organism>
<evidence type="ECO:0000256" key="2">
    <source>
        <dbReference type="PIRSR" id="PIRSR605511-1"/>
    </source>
</evidence>
<feature type="binding site" evidence="3">
    <location>
        <position position="116"/>
    </location>
    <ligand>
        <name>substrate</name>
    </ligand>
</feature>
<accession>A0A660CF58</accession>
<dbReference type="InterPro" id="IPR013658">
    <property type="entry name" value="SGL"/>
</dbReference>
<feature type="binding site" evidence="3">
    <location>
        <position position="21"/>
    </location>
    <ligand>
        <name>a divalent metal cation</name>
        <dbReference type="ChEBI" id="CHEBI:60240"/>
    </ligand>
</feature>
<dbReference type="Pfam" id="PF08450">
    <property type="entry name" value="SGL"/>
    <property type="match status" value="1"/>
</dbReference>
<comment type="caution">
    <text evidence="5">The sequence shown here is derived from an EMBL/GenBank/DDBJ whole genome shotgun (WGS) entry which is preliminary data.</text>
</comment>
<name>A0A660CF58_9PSEU</name>
<dbReference type="InterPro" id="IPR005511">
    <property type="entry name" value="SMP-30"/>
</dbReference>
<evidence type="ECO:0000313" key="5">
    <source>
        <dbReference type="EMBL" id="TWH20343.1"/>
    </source>
</evidence>
<proteinExistence type="inferred from homology"/>
<protein>
    <submittedName>
        <fullName evidence="5">Sugar lactone lactonase YvrE</fullName>
    </submittedName>
</protein>
<dbReference type="EMBL" id="VLJV01000001">
    <property type="protein sequence ID" value="TWH20343.1"/>
    <property type="molecule type" value="Genomic_DNA"/>
</dbReference>